<feature type="transmembrane region" description="Helical" evidence="1">
    <location>
        <begin position="260"/>
        <end position="280"/>
    </location>
</feature>
<evidence type="ECO:0000256" key="1">
    <source>
        <dbReference type="SAM" id="Phobius"/>
    </source>
</evidence>
<evidence type="ECO:0000313" key="2">
    <source>
        <dbReference type="EMBL" id="QBD79282.1"/>
    </source>
</evidence>
<organism evidence="2 3">
    <name type="scientific">Ktedonosporobacter rubrisoli</name>
    <dbReference type="NCBI Taxonomy" id="2509675"/>
    <lineage>
        <taxon>Bacteria</taxon>
        <taxon>Bacillati</taxon>
        <taxon>Chloroflexota</taxon>
        <taxon>Ktedonobacteria</taxon>
        <taxon>Ktedonobacterales</taxon>
        <taxon>Ktedonosporobacteraceae</taxon>
        <taxon>Ktedonosporobacter</taxon>
    </lineage>
</organism>
<reference evidence="2 3" key="1">
    <citation type="submission" date="2019-01" db="EMBL/GenBank/DDBJ databases">
        <title>Ktedonosporobacter rubrisoli SCAWS-G2.</title>
        <authorList>
            <person name="Huang Y."/>
            <person name="Yan B."/>
        </authorList>
    </citation>
    <scope>NUCLEOTIDE SEQUENCE [LARGE SCALE GENOMIC DNA]</scope>
    <source>
        <strain evidence="2 3">SCAWS-G2</strain>
    </source>
</reference>
<keyword evidence="1" id="KW-1133">Transmembrane helix</keyword>
<keyword evidence="1" id="KW-0472">Membrane</keyword>
<dbReference type="KEGG" id="kbs:EPA93_26165"/>
<feature type="transmembrane region" description="Helical" evidence="1">
    <location>
        <begin position="102"/>
        <end position="124"/>
    </location>
</feature>
<feature type="transmembrane region" description="Helical" evidence="1">
    <location>
        <begin position="167"/>
        <end position="186"/>
    </location>
</feature>
<feature type="transmembrane region" description="Helical" evidence="1">
    <location>
        <begin position="235"/>
        <end position="254"/>
    </location>
</feature>
<sequence length="351" mass="38655">MASSLLTAGDSALAKKQGAYIEGLRFDRFMMVLSCWFAGGLYLDGWAHSHGQVDKTFFTPWHALLYSGYAAMAILIVTATLINHKRGRSWFEAVPEGYQLSLFGVPLFLAGGVGDLIWHTLFGFEANIDALLSPTHLVLAVSATLIISGPLRAAWRRQDNGSIQSWATLLPAVLSLAAIYLILTFFSEFATPFTNTWIVSSAYSEINAASGAASILLQGAILVGLLLLFLRRWQLLPGMLTLLFTLDIALMNVFNKFYHWEPVVMIAIAGVACDILIWRLKPSMQRIDALRIFAFLVPVIYFLCFFASIILAGKSITWSIHLWLGVTVMSGIEGWLLSYLIASPALPQSAQ</sequence>
<feature type="transmembrane region" description="Helical" evidence="1">
    <location>
        <begin position="292"/>
        <end position="312"/>
    </location>
</feature>
<feature type="transmembrane region" description="Helical" evidence="1">
    <location>
        <begin position="136"/>
        <end position="155"/>
    </location>
</feature>
<feature type="transmembrane region" description="Helical" evidence="1">
    <location>
        <begin position="26"/>
        <end position="43"/>
    </location>
</feature>
<evidence type="ECO:0000313" key="3">
    <source>
        <dbReference type="Proteomes" id="UP000290365"/>
    </source>
</evidence>
<protein>
    <submittedName>
        <fullName evidence="2">Uncharacterized protein</fullName>
    </submittedName>
</protein>
<dbReference type="RefSeq" id="WP_129890335.1">
    <property type="nucleotide sequence ID" value="NZ_CP035758.1"/>
</dbReference>
<feature type="transmembrane region" description="Helical" evidence="1">
    <location>
        <begin position="318"/>
        <end position="342"/>
    </location>
</feature>
<dbReference type="Proteomes" id="UP000290365">
    <property type="component" value="Chromosome"/>
</dbReference>
<keyword evidence="3" id="KW-1185">Reference proteome</keyword>
<keyword evidence="1" id="KW-0812">Transmembrane</keyword>
<dbReference type="EMBL" id="CP035758">
    <property type="protein sequence ID" value="QBD79282.1"/>
    <property type="molecule type" value="Genomic_DNA"/>
</dbReference>
<dbReference type="AlphaFoldDB" id="A0A4P6JVB4"/>
<dbReference type="OrthoDB" id="5241899at2"/>
<proteinExistence type="predicted"/>
<gene>
    <name evidence="2" type="ORF">EPA93_26165</name>
</gene>
<accession>A0A4P6JVB4</accession>
<feature type="transmembrane region" description="Helical" evidence="1">
    <location>
        <begin position="206"/>
        <end position="228"/>
    </location>
</feature>
<name>A0A4P6JVB4_KTERU</name>
<feature type="transmembrane region" description="Helical" evidence="1">
    <location>
        <begin position="63"/>
        <end position="82"/>
    </location>
</feature>